<dbReference type="GO" id="GO:0004798">
    <property type="term" value="F:dTMP kinase activity"/>
    <property type="evidence" value="ECO:0007669"/>
    <property type="project" value="UniProtKB-UniRule"/>
</dbReference>
<protein>
    <recommendedName>
        <fullName evidence="3 12">Thymidylate kinase</fullName>
        <ecNumber evidence="2 12">2.7.4.9</ecNumber>
    </recommendedName>
    <alternativeName>
        <fullName evidence="9 12">dTMP kinase</fullName>
    </alternativeName>
</protein>
<gene>
    <name evidence="12" type="primary">tmk</name>
    <name evidence="14" type="ORF">LDG_7749</name>
</gene>
<keyword evidence="4 12" id="KW-0808">Transferase</keyword>
<dbReference type="OrthoDB" id="9774907at2"/>
<evidence type="ECO:0000256" key="1">
    <source>
        <dbReference type="ARBA" id="ARBA00009776"/>
    </source>
</evidence>
<proteinExistence type="inferred from homology"/>
<dbReference type="AlphaFoldDB" id="G9ER38"/>
<evidence type="ECO:0000256" key="6">
    <source>
        <dbReference type="ARBA" id="ARBA00022741"/>
    </source>
</evidence>
<keyword evidence="6 12" id="KW-0547">Nucleotide-binding</keyword>
<comment type="catalytic activity">
    <reaction evidence="10 12">
        <text>dTMP + ATP = dTDP + ADP</text>
        <dbReference type="Rhea" id="RHEA:13517"/>
        <dbReference type="ChEBI" id="CHEBI:30616"/>
        <dbReference type="ChEBI" id="CHEBI:58369"/>
        <dbReference type="ChEBI" id="CHEBI:63528"/>
        <dbReference type="ChEBI" id="CHEBI:456216"/>
        <dbReference type="EC" id="2.7.4.9"/>
    </reaction>
</comment>
<dbReference type="InterPro" id="IPR027417">
    <property type="entry name" value="P-loop_NTPase"/>
</dbReference>
<dbReference type="GO" id="GO:0006227">
    <property type="term" value="P:dUDP biosynthetic process"/>
    <property type="evidence" value="ECO:0007669"/>
    <property type="project" value="TreeGrafter"/>
</dbReference>
<dbReference type="InterPro" id="IPR018094">
    <property type="entry name" value="Thymidylate_kinase"/>
</dbReference>
<comment type="function">
    <text evidence="11 12">Phosphorylation of dTMP to form dTDP in both de novo and salvage pathways of dTTP synthesis.</text>
</comment>
<dbReference type="NCBIfam" id="TIGR00041">
    <property type="entry name" value="DTMP_kinase"/>
    <property type="match status" value="1"/>
</dbReference>
<comment type="similarity">
    <text evidence="1 12">Belongs to the thymidylate kinase family.</text>
</comment>
<dbReference type="SUPFAM" id="SSF52540">
    <property type="entry name" value="P-loop containing nucleoside triphosphate hydrolases"/>
    <property type="match status" value="1"/>
</dbReference>
<dbReference type="Pfam" id="PF02223">
    <property type="entry name" value="Thymidylate_kin"/>
    <property type="match status" value="1"/>
</dbReference>
<reference evidence="14 15" key="1">
    <citation type="journal article" date="2011" name="BMC Genomics">
        <title>Insight into cross-talk between intra-amoebal pathogens.</title>
        <authorList>
            <person name="Gimenez G."/>
            <person name="Bertelli C."/>
            <person name="Moliner C."/>
            <person name="Robert C."/>
            <person name="Raoult D."/>
            <person name="Fournier P.E."/>
            <person name="Greub G."/>
        </authorList>
    </citation>
    <scope>NUCLEOTIDE SEQUENCE [LARGE SCALE GENOMIC DNA]</scope>
    <source>
        <strain evidence="14 15">LLAP12</strain>
    </source>
</reference>
<evidence type="ECO:0000256" key="12">
    <source>
        <dbReference type="HAMAP-Rule" id="MF_00165"/>
    </source>
</evidence>
<dbReference type="CDD" id="cd01672">
    <property type="entry name" value="TMPK"/>
    <property type="match status" value="1"/>
</dbReference>
<feature type="domain" description="Thymidylate kinase-like" evidence="13">
    <location>
        <begin position="11"/>
        <end position="199"/>
    </location>
</feature>
<evidence type="ECO:0000256" key="5">
    <source>
        <dbReference type="ARBA" id="ARBA00022727"/>
    </source>
</evidence>
<evidence type="ECO:0000313" key="14">
    <source>
        <dbReference type="EMBL" id="EHL30239.1"/>
    </source>
</evidence>
<dbReference type="HAMAP" id="MF_00165">
    <property type="entry name" value="Thymidylate_kinase"/>
    <property type="match status" value="1"/>
</dbReference>
<keyword evidence="7 12" id="KW-0418">Kinase</keyword>
<keyword evidence="15" id="KW-1185">Reference proteome</keyword>
<dbReference type="GO" id="GO:0006235">
    <property type="term" value="P:dTTP biosynthetic process"/>
    <property type="evidence" value="ECO:0007669"/>
    <property type="project" value="UniProtKB-UniRule"/>
</dbReference>
<dbReference type="InParanoid" id="G9ER38"/>
<dbReference type="Proteomes" id="UP000002770">
    <property type="component" value="Unassembled WGS sequence"/>
</dbReference>
<evidence type="ECO:0000256" key="7">
    <source>
        <dbReference type="ARBA" id="ARBA00022777"/>
    </source>
</evidence>
<dbReference type="HOGENOM" id="CLU_049131_0_1_6"/>
<keyword evidence="5 12" id="KW-0545">Nucleotide biosynthesis</keyword>
<keyword evidence="8 12" id="KW-0067">ATP-binding</keyword>
<dbReference type="EC" id="2.7.4.9" evidence="2 12"/>
<accession>G9ER38</accession>
<evidence type="ECO:0000256" key="11">
    <source>
        <dbReference type="ARBA" id="ARBA00057735"/>
    </source>
</evidence>
<dbReference type="Gene3D" id="3.40.50.300">
    <property type="entry name" value="P-loop containing nucleotide triphosphate hydrolases"/>
    <property type="match status" value="1"/>
</dbReference>
<dbReference type="eggNOG" id="COG0125">
    <property type="taxonomic scope" value="Bacteria"/>
</dbReference>
<dbReference type="GO" id="GO:0005829">
    <property type="term" value="C:cytosol"/>
    <property type="evidence" value="ECO:0007669"/>
    <property type="project" value="TreeGrafter"/>
</dbReference>
<evidence type="ECO:0000313" key="15">
    <source>
        <dbReference type="Proteomes" id="UP000002770"/>
    </source>
</evidence>
<sequence>MSSATGKLIVIEGLEGAGKSTAVSTVIDYLTRLEIKTITTREPGGTVIGELLRQIIKGTEYKGVLDDKSELLLLYTARIQLLEQVIKPALQQGTWVIADRFELSTMAYQGGGRGLNEQMIQQLSAFALDGFKPDLTLYLDISPEEGMKRVKSRGEFDRIEQQSIDFFHRVHSSYIHHVRTNPNAVLIDAGLPLHEVQLAIQCVLKEFIEHKA</sequence>
<evidence type="ECO:0000256" key="3">
    <source>
        <dbReference type="ARBA" id="ARBA00017144"/>
    </source>
</evidence>
<dbReference type="FunFam" id="3.40.50.300:FF:000225">
    <property type="entry name" value="Thymidylate kinase"/>
    <property type="match status" value="1"/>
</dbReference>
<evidence type="ECO:0000256" key="2">
    <source>
        <dbReference type="ARBA" id="ARBA00012980"/>
    </source>
</evidence>
<dbReference type="GO" id="GO:0005524">
    <property type="term" value="F:ATP binding"/>
    <property type="evidence" value="ECO:0007669"/>
    <property type="project" value="UniProtKB-UniRule"/>
</dbReference>
<evidence type="ECO:0000256" key="10">
    <source>
        <dbReference type="ARBA" id="ARBA00048743"/>
    </source>
</evidence>
<name>G9ER38_9GAMM</name>
<dbReference type="FunCoup" id="G9ER38">
    <property type="interactions" value="462"/>
</dbReference>
<dbReference type="RefSeq" id="WP_006871644.1">
    <property type="nucleotide sequence ID" value="NZ_JH413833.1"/>
</dbReference>
<evidence type="ECO:0000256" key="9">
    <source>
        <dbReference type="ARBA" id="ARBA00029962"/>
    </source>
</evidence>
<feature type="binding site" evidence="12">
    <location>
        <begin position="13"/>
        <end position="20"/>
    </location>
    <ligand>
        <name>ATP</name>
        <dbReference type="ChEBI" id="CHEBI:30616"/>
    </ligand>
</feature>
<evidence type="ECO:0000256" key="4">
    <source>
        <dbReference type="ARBA" id="ARBA00022679"/>
    </source>
</evidence>
<dbReference type="GO" id="GO:0006233">
    <property type="term" value="P:dTDP biosynthetic process"/>
    <property type="evidence" value="ECO:0007669"/>
    <property type="project" value="InterPro"/>
</dbReference>
<evidence type="ECO:0000259" key="13">
    <source>
        <dbReference type="Pfam" id="PF02223"/>
    </source>
</evidence>
<dbReference type="PANTHER" id="PTHR10344:SF4">
    <property type="entry name" value="UMP-CMP KINASE 2, MITOCHONDRIAL"/>
    <property type="match status" value="1"/>
</dbReference>
<dbReference type="PANTHER" id="PTHR10344">
    <property type="entry name" value="THYMIDYLATE KINASE"/>
    <property type="match status" value="1"/>
</dbReference>
<dbReference type="InterPro" id="IPR039430">
    <property type="entry name" value="Thymidylate_kin-like_dom"/>
</dbReference>
<dbReference type="EMBL" id="JH413833">
    <property type="protein sequence ID" value="EHL30239.1"/>
    <property type="molecule type" value="Genomic_DNA"/>
</dbReference>
<organism evidence="14 15">
    <name type="scientific">Legionella drancourtii LLAP12</name>
    <dbReference type="NCBI Taxonomy" id="658187"/>
    <lineage>
        <taxon>Bacteria</taxon>
        <taxon>Pseudomonadati</taxon>
        <taxon>Pseudomonadota</taxon>
        <taxon>Gammaproteobacteria</taxon>
        <taxon>Legionellales</taxon>
        <taxon>Legionellaceae</taxon>
        <taxon>Legionella</taxon>
    </lineage>
</organism>
<dbReference type="STRING" id="658187.LDG_7749"/>
<evidence type="ECO:0000256" key="8">
    <source>
        <dbReference type="ARBA" id="ARBA00022840"/>
    </source>
</evidence>